<evidence type="ECO:0000256" key="1">
    <source>
        <dbReference type="SAM" id="MobiDB-lite"/>
    </source>
</evidence>
<proteinExistence type="predicted"/>
<reference evidence="2" key="2">
    <citation type="journal article" date="2023" name="IMA Fungus">
        <title>Comparative genomic study of the Penicillium genus elucidates a diverse pangenome and 15 lateral gene transfer events.</title>
        <authorList>
            <person name="Petersen C."/>
            <person name="Sorensen T."/>
            <person name="Nielsen M.R."/>
            <person name="Sondergaard T.E."/>
            <person name="Sorensen J.L."/>
            <person name="Fitzpatrick D.A."/>
            <person name="Frisvad J.C."/>
            <person name="Nielsen K.L."/>
        </authorList>
    </citation>
    <scope>NUCLEOTIDE SEQUENCE</scope>
    <source>
        <strain evidence="2">IBT 35673</strain>
    </source>
</reference>
<dbReference type="AlphaFoldDB" id="A0A9W9Q820"/>
<name>A0A9W9Q820_PENBR</name>
<feature type="compositionally biased region" description="Polar residues" evidence="1">
    <location>
        <begin position="319"/>
        <end position="331"/>
    </location>
</feature>
<evidence type="ECO:0000313" key="3">
    <source>
        <dbReference type="Proteomes" id="UP001147695"/>
    </source>
</evidence>
<feature type="region of interest" description="Disordered" evidence="1">
    <location>
        <begin position="269"/>
        <end position="407"/>
    </location>
</feature>
<dbReference type="Proteomes" id="UP001147695">
    <property type="component" value="Unassembled WGS sequence"/>
</dbReference>
<feature type="region of interest" description="Disordered" evidence="1">
    <location>
        <begin position="205"/>
        <end position="229"/>
    </location>
</feature>
<organism evidence="2 3">
    <name type="scientific">Penicillium brevicompactum</name>
    <dbReference type="NCBI Taxonomy" id="5074"/>
    <lineage>
        <taxon>Eukaryota</taxon>
        <taxon>Fungi</taxon>
        <taxon>Dikarya</taxon>
        <taxon>Ascomycota</taxon>
        <taxon>Pezizomycotina</taxon>
        <taxon>Eurotiomycetes</taxon>
        <taxon>Eurotiomycetidae</taxon>
        <taxon>Eurotiales</taxon>
        <taxon>Aspergillaceae</taxon>
        <taxon>Penicillium</taxon>
    </lineage>
</organism>
<accession>A0A9W9Q820</accession>
<protein>
    <submittedName>
        <fullName evidence="2">Uncharacterized protein</fullName>
    </submittedName>
</protein>
<reference evidence="2" key="1">
    <citation type="submission" date="2022-12" db="EMBL/GenBank/DDBJ databases">
        <authorList>
            <person name="Petersen C."/>
        </authorList>
    </citation>
    <scope>NUCLEOTIDE SEQUENCE</scope>
    <source>
        <strain evidence="2">IBT 35673</strain>
    </source>
</reference>
<sequence length="407" mass="45666">MLQREFTTIFRTSYGRFRKSMHNLLYSLRSSAPYRSIAQQTDELFLRLSELRHYGEIMGRMDAPDEIVRNAPPGYFVTRAQQHRGFYGTEFGYSCWYIKASMGYSLGRLESGGSAKPIADFLETILADFDIRKMGFFPRSLPFEFGENQFPLLSSASQSPVTLETSAVSDDEDSVRSSPSFMSYDLKVPNNTPASSAIYGPEDYLTTSFSDTDESPHTSASSESYDLRVPENTPATSMYLATGRNLGRSISEDASIFAELADRAHNLASSLSRDTTRPQGMRHAPRHSRRLRSPIALGRYRNYGSSTPETEERGRTPQIRMTTPNGTSQSPPLVKKRRRPSPYPGNGELWKRFSTRRASSMMPLSHPPPSPREDTEAQHLSLPTGPGSMQGVEQPFFTPHETHPGQE</sequence>
<evidence type="ECO:0000313" key="2">
    <source>
        <dbReference type="EMBL" id="KAJ5328710.1"/>
    </source>
</evidence>
<feature type="compositionally biased region" description="Basic residues" evidence="1">
    <location>
        <begin position="283"/>
        <end position="292"/>
    </location>
</feature>
<gene>
    <name evidence="2" type="ORF">N7452_009100</name>
</gene>
<dbReference type="EMBL" id="JAPZBQ010000005">
    <property type="protein sequence ID" value="KAJ5328710.1"/>
    <property type="molecule type" value="Genomic_DNA"/>
</dbReference>
<comment type="caution">
    <text evidence="2">The sequence shown here is derived from an EMBL/GenBank/DDBJ whole genome shotgun (WGS) entry which is preliminary data.</text>
</comment>